<dbReference type="SUPFAM" id="SSF52540">
    <property type="entry name" value="P-loop containing nucleoside triphosphate hydrolases"/>
    <property type="match status" value="1"/>
</dbReference>
<protein>
    <recommendedName>
        <fullName evidence="2">G domain-containing protein</fullName>
    </recommendedName>
</protein>
<dbReference type="InterPro" id="IPR027417">
    <property type="entry name" value="P-loop_NTPase"/>
</dbReference>
<evidence type="ECO:0000313" key="3">
    <source>
        <dbReference type="EMBL" id="PPR04327.1"/>
    </source>
</evidence>
<dbReference type="Proteomes" id="UP000284842">
    <property type="component" value="Unassembled WGS sequence"/>
</dbReference>
<dbReference type="InParanoid" id="A0A409YML7"/>
<name>A0A409YML7_9AGAR</name>
<dbReference type="Pfam" id="PF01926">
    <property type="entry name" value="MMR_HSR1"/>
    <property type="match status" value="1"/>
</dbReference>
<dbReference type="EMBL" id="NHTK01000962">
    <property type="protein sequence ID" value="PPR04327.1"/>
    <property type="molecule type" value="Genomic_DNA"/>
</dbReference>
<dbReference type="CDD" id="cd00882">
    <property type="entry name" value="Ras_like_GTPase"/>
    <property type="match status" value="1"/>
</dbReference>
<comment type="caution">
    <text evidence="3">The sequence shown here is derived from an EMBL/GenBank/DDBJ whole genome shotgun (WGS) entry which is preliminary data.</text>
</comment>
<dbReference type="InterPro" id="IPR006073">
    <property type="entry name" value="GTP-bd"/>
</dbReference>
<evidence type="ECO:0000313" key="4">
    <source>
        <dbReference type="Proteomes" id="UP000284842"/>
    </source>
</evidence>
<dbReference type="AlphaFoldDB" id="A0A409YML7"/>
<accession>A0A409YML7</accession>
<feature type="domain" description="G" evidence="2">
    <location>
        <begin position="33"/>
        <end position="101"/>
    </location>
</feature>
<feature type="region of interest" description="Disordered" evidence="1">
    <location>
        <begin position="299"/>
        <end position="321"/>
    </location>
</feature>
<keyword evidence="4" id="KW-1185">Reference proteome</keyword>
<dbReference type="OrthoDB" id="8954335at2759"/>
<reference evidence="3 4" key="1">
    <citation type="journal article" date="2018" name="Evol. Lett.">
        <title>Horizontal gene cluster transfer increased hallucinogenic mushroom diversity.</title>
        <authorList>
            <person name="Reynolds H.T."/>
            <person name="Vijayakumar V."/>
            <person name="Gluck-Thaler E."/>
            <person name="Korotkin H.B."/>
            <person name="Matheny P.B."/>
            <person name="Slot J.C."/>
        </authorList>
    </citation>
    <scope>NUCLEOTIDE SEQUENCE [LARGE SCALE GENOMIC DNA]</scope>
    <source>
        <strain evidence="3 4">2629</strain>
    </source>
</reference>
<sequence length="321" mass="35783">MDNMSGFKKIRVTGHPSVTTREVRILPGYCRIVLLIGPTGSGKSSFVECIADDKSLGIAKDQLEGVTQSLTVYKLTNVQQVLYPSNPIFLIDTPGFADSRFPESKTLGLVLEWIKKQCVKSESYPRMAGSKGKLLDLLKELTGKESGENISIVTTMWDQLWKEEQINRANKRLEEMGSIYYKSFVQAGARILKFDNTHASALHVVDECLIGKSSTYFSFENVVLKSEAIASTSLGRALYQNLIERQESLAQRLKVIEDDLSDESSRSNPELEDVLLKQQKEAMADLALVEEELKGFPPVAQNELGLGRTTTSPEPQFEEHS</sequence>
<gene>
    <name evidence="3" type="ORF">CVT24_013400</name>
</gene>
<organism evidence="3 4">
    <name type="scientific">Panaeolus cyanescens</name>
    <dbReference type="NCBI Taxonomy" id="181874"/>
    <lineage>
        <taxon>Eukaryota</taxon>
        <taxon>Fungi</taxon>
        <taxon>Dikarya</taxon>
        <taxon>Basidiomycota</taxon>
        <taxon>Agaricomycotina</taxon>
        <taxon>Agaricomycetes</taxon>
        <taxon>Agaricomycetidae</taxon>
        <taxon>Agaricales</taxon>
        <taxon>Agaricineae</taxon>
        <taxon>Galeropsidaceae</taxon>
        <taxon>Panaeolus</taxon>
    </lineage>
</organism>
<evidence type="ECO:0000259" key="2">
    <source>
        <dbReference type="Pfam" id="PF01926"/>
    </source>
</evidence>
<dbReference type="GO" id="GO:0005525">
    <property type="term" value="F:GTP binding"/>
    <property type="evidence" value="ECO:0007669"/>
    <property type="project" value="InterPro"/>
</dbReference>
<dbReference type="Gene3D" id="3.40.50.300">
    <property type="entry name" value="P-loop containing nucleotide triphosphate hydrolases"/>
    <property type="match status" value="1"/>
</dbReference>
<proteinExistence type="predicted"/>
<dbReference type="STRING" id="181874.A0A409YML7"/>
<evidence type="ECO:0000256" key="1">
    <source>
        <dbReference type="SAM" id="MobiDB-lite"/>
    </source>
</evidence>